<feature type="chain" id="PRO_5019574744" description="Purine nucleoside permease" evidence="2">
    <location>
        <begin position="19"/>
        <end position="383"/>
    </location>
</feature>
<name>A0A427YWA5_9TREE</name>
<keyword evidence="1" id="KW-0813">Transport</keyword>
<accession>A0A427YWA5</accession>
<evidence type="ECO:0000256" key="2">
    <source>
        <dbReference type="SAM" id="SignalP"/>
    </source>
</evidence>
<gene>
    <name evidence="3" type="ORF">EHS25_000382</name>
</gene>
<reference evidence="3 4" key="1">
    <citation type="submission" date="2018-11" db="EMBL/GenBank/DDBJ databases">
        <title>Genome sequence of Saitozyma podzolica DSM 27192.</title>
        <authorList>
            <person name="Aliyu H."/>
            <person name="Gorte O."/>
            <person name="Ochsenreither K."/>
        </authorList>
    </citation>
    <scope>NUCLEOTIDE SEQUENCE [LARGE SCALE GENOMIC DNA]</scope>
    <source>
        <strain evidence="3 4">DSM 27192</strain>
    </source>
</reference>
<dbReference type="PANTHER" id="PTHR38643">
    <property type="entry name" value="PURINE NUCLEOSIDE PERMEASE C285.05-RELATED"/>
    <property type="match status" value="1"/>
</dbReference>
<dbReference type="GO" id="GO:0005783">
    <property type="term" value="C:endoplasmic reticulum"/>
    <property type="evidence" value="ECO:0007669"/>
    <property type="project" value="TreeGrafter"/>
</dbReference>
<evidence type="ECO:0000313" key="4">
    <source>
        <dbReference type="Proteomes" id="UP000279259"/>
    </source>
</evidence>
<dbReference type="AlphaFoldDB" id="A0A427YWA5"/>
<comment type="similarity">
    <text evidence="1">Belongs to the NUP family.</text>
</comment>
<evidence type="ECO:0008006" key="5">
    <source>
        <dbReference type="Google" id="ProtNLM"/>
    </source>
</evidence>
<proteinExistence type="inferred from homology"/>
<comment type="caution">
    <text evidence="3">The sequence shown here is derived from an EMBL/GenBank/DDBJ whole genome shotgun (WGS) entry which is preliminary data.</text>
</comment>
<dbReference type="Pfam" id="PF06516">
    <property type="entry name" value="NUP"/>
    <property type="match status" value="1"/>
</dbReference>
<sequence length="383" mass="41701">MKLLSSLAILVSATIASAAAVAKSSPEKRWFPIAPKVVLISMFAPEDVWTSPLGLTENITLPGLSQLYPNVTCNPSGSVCHVTTGEAEINAACTISALVLSDDFDLRKTYFLIAGIAGVNPYVGTTGSVGLARYAYQFGIGYEIDARQMPANWTTGFFLFDTDEPGQKPTQIYGTELFELNANLRDVVFEYTKGVQLNDTATAAAFRQKYGFAPANQPPSVVYGDVSTSDVWFSGSLLSEAVANYTLLWTNGTGNYAFTAEEDNATFEAMIRAHKAGRVDFARVILMRTASDFDRAPPGLDSAYSLLEAPQDGFGPSIANILIAGKPIVEGILNNWDSTFAPGIDPQEGWAYNSDDLHTLAELRKRNFREYHAAQKRVARMRR</sequence>
<dbReference type="OrthoDB" id="2331083at2759"/>
<dbReference type="STRING" id="1890683.A0A427YWA5"/>
<dbReference type="PANTHER" id="PTHR38643:SF1">
    <property type="entry name" value="PURINE NUCLEOSIDE PERMEASE C285.05-RELATED"/>
    <property type="match status" value="1"/>
</dbReference>
<evidence type="ECO:0000313" key="3">
    <source>
        <dbReference type="EMBL" id="RSH95295.1"/>
    </source>
</evidence>
<protein>
    <recommendedName>
        <fullName evidence="5">Purine nucleoside permease</fullName>
    </recommendedName>
</protein>
<dbReference type="PIRSF" id="PIRSF013171">
    <property type="entry name" value="Pur_nuclsid_perm"/>
    <property type="match status" value="1"/>
</dbReference>
<feature type="signal peptide" evidence="2">
    <location>
        <begin position="1"/>
        <end position="18"/>
    </location>
</feature>
<comment type="function">
    <text evidence="1">Nucleoside permease that transports adenosine and guanosine.</text>
</comment>
<organism evidence="3 4">
    <name type="scientific">Saitozyma podzolica</name>
    <dbReference type="NCBI Taxonomy" id="1890683"/>
    <lineage>
        <taxon>Eukaryota</taxon>
        <taxon>Fungi</taxon>
        <taxon>Dikarya</taxon>
        <taxon>Basidiomycota</taxon>
        <taxon>Agaricomycotina</taxon>
        <taxon>Tremellomycetes</taxon>
        <taxon>Tremellales</taxon>
        <taxon>Trimorphomycetaceae</taxon>
        <taxon>Saitozyma</taxon>
    </lineage>
</organism>
<evidence type="ECO:0000256" key="1">
    <source>
        <dbReference type="PIRNR" id="PIRNR013171"/>
    </source>
</evidence>
<dbReference type="Proteomes" id="UP000279259">
    <property type="component" value="Unassembled WGS sequence"/>
</dbReference>
<dbReference type="GO" id="GO:0055085">
    <property type="term" value="P:transmembrane transport"/>
    <property type="evidence" value="ECO:0007669"/>
    <property type="project" value="InterPro"/>
</dbReference>
<dbReference type="InterPro" id="IPR009486">
    <property type="entry name" value="Pur_nuclsid_perm"/>
</dbReference>
<keyword evidence="4" id="KW-1185">Reference proteome</keyword>
<keyword evidence="2" id="KW-0732">Signal</keyword>
<dbReference type="EMBL" id="RSCD01000001">
    <property type="protein sequence ID" value="RSH95295.1"/>
    <property type="molecule type" value="Genomic_DNA"/>
</dbReference>